<keyword evidence="2" id="KW-0732">Signal</keyword>
<evidence type="ECO:0000313" key="5">
    <source>
        <dbReference type="Proteomes" id="UP000332933"/>
    </source>
</evidence>
<keyword evidence="1" id="KW-0812">Transmembrane</keyword>
<evidence type="ECO:0000313" key="4">
    <source>
        <dbReference type="EMBL" id="VFT85591.1"/>
    </source>
</evidence>
<reference evidence="3" key="2">
    <citation type="submission" date="2019-06" db="EMBL/GenBank/DDBJ databases">
        <title>Genomics analysis of Aphanomyces spp. identifies a new class of oomycete effector associated with host adaptation.</title>
        <authorList>
            <person name="Gaulin E."/>
        </authorList>
    </citation>
    <scope>NUCLEOTIDE SEQUENCE</scope>
    <source>
        <strain evidence="3">CBS 578.67</strain>
    </source>
</reference>
<protein>
    <submittedName>
        <fullName evidence="4">Aste57867_8705 protein</fullName>
    </submittedName>
</protein>
<keyword evidence="5" id="KW-1185">Reference proteome</keyword>
<proteinExistence type="predicted"/>
<evidence type="ECO:0000256" key="1">
    <source>
        <dbReference type="SAM" id="Phobius"/>
    </source>
</evidence>
<evidence type="ECO:0000256" key="2">
    <source>
        <dbReference type="SAM" id="SignalP"/>
    </source>
</evidence>
<evidence type="ECO:0000313" key="3">
    <source>
        <dbReference type="EMBL" id="KAF0700752.1"/>
    </source>
</evidence>
<feature type="signal peptide" evidence="2">
    <location>
        <begin position="1"/>
        <end position="23"/>
    </location>
</feature>
<dbReference type="EMBL" id="CAADRA010005134">
    <property type="protein sequence ID" value="VFT85591.1"/>
    <property type="molecule type" value="Genomic_DNA"/>
</dbReference>
<reference evidence="4 5" key="1">
    <citation type="submission" date="2019-03" db="EMBL/GenBank/DDBJ databases">
        <authorList>
            <person name="Gaulin E."/>
            <person name="Dumas B."/>
        </authorList>
    </citation>
    <scope>NUCLEOTIDE SEQUENCE [LARGE SCALE GENOMIC DNA]</scope>
    <source>
        <strain evidence="4">CBS 568.67</strain>
    </source>
</reference>
<feature type="transmembrane region" description="Helical" evidence="1">
    <location>
        <begin position="58"/>
        <end position="75"/>
    </location>
</feature>
<organism evidence="4 5">
    <name type="scientific">Aphanomyces stellatus</name>
    <dbReference type="NCBI Taxonomy" id="120398"/>
    <lineage>
        <taxon>Eukaryota</taxon>
        <taxon>Sar</taxon>
        <taxon>Stramenopiles</taxon>
        <taxon>Oomycota</taxon>
        <taxon>Saprolegniomycetes</taxon>
        <taxon>Saprolegniales</taxon>
        <taxon>Verrucalvaceae</taxon>
        <taxon>Aphanomyces</taxon>
    </lineage>
</organism>
<dbReference type="AlphaFoldDB" id="A0A485KL43"/>
<keyword evidence="1" id="KW-1133">Transmembrane helix</keyword>
<dbReference type="EMBL" id="VJMH01005113">
    <property type="protein sequence ID" value="KAF0700752.1"/>
    <property type="molecule type" value="Genomic_DNA"/>
</dbReference>
<gene>
    <name evidence="4" type="primary">Aste57867_8705</name>
    <name evidence="3" type="ORF">As57867_008671</name>
    <name evidence="4" type="ORF">ASTE57867_8705</name>
</gene>
<name>A0A485KL43_9STRA</name>
<feature type="chain" id="PRO_5036116118" evidence="2">
    <location>
        <begin position="24"/>
        <end position="119"/>
    </location>
</feature>
<sequence length="119" mass="13151">MGYATKSSTLVWLTAAIWSLVAPVQHDVSLERTCTLPDVDFQVNCMSGTLAIGRMDRFDGLLVLAAGSCVIAFLLERWVSSDMSILPVLACSTRWPSVILTNRIGASKGRTTWTERRWC</sequence>
<keyword evidence="1" id="KW-0472">Membrane</keyword>
<accession>A0A485KL43</accession>
<dbReference type="Proteomes" id="UP000332933">
    <property type="component" value="Unassembled WGS sequence"/>
</dbReference>